<name>A0A3E3I821_9FIRM</name>
<dbReference type="RefSeq" id="WP_025489364.1">
    <property type="nucleotide sequence ID" value="NZ_CALBAU010000137.1"/>
</dbReference>
<evidence type="ECO:0000313" key="11">
    <source>
        <dbReference type="Proteomes" id="UP000261166"/>
    </source>
</evidence>
<evidence type="ECO:0000256" key="5">
    <source>
        <dbReference type="ARBA" id="ARBA00023002"/>
    </source>
</evidence>
<dbReference type="PANTHER" id="PTHR43161:SF9">
    <property type="entry name" value="SORBITOL DEHYDROGENASE"/>
    <property type="match status" value="1"/>
</dbReference>
<dbReference type="InterPro" id="IPR013149">
    <property type="entry name" value="ADH-like_C"/>
</dbReference>
<evidence type="ECO:0000256" key="2">
    <source>
        <dbReference type="ARBA" id="ARBA00008072"/>
    </source>
</evidence>
<dbReference type="SUPFAM" id="SSF50129">
    <property type="entry name" value="GroES-like"/>
    <property type="match status" value="1"/>
</dbReference>
<dbReference type="GO" id="GO:0016491">
    <property type="term" value="F:oxidoreductase activity"/>
    <property type="evidence" value="ECO:0007669"/>
    <property type="project" value="UniProtKB-KW"/>
</dbReference>
<comment type="similarity">
    <text evidence="2 6">Belongs to the zinc-containing alcohol dehydrogenase family.</text>
</comment>
<evidence type="ECO:0000313" key="9">
    <source>
        <dbReference type="EMBL" id="RGE65385.1"/>
    </source>
</evidence>
<comment type="caution">
    <text evidence="8">The sequence shown here is derived from an EMBL/GenBank/DDBJ whole genome shotgun (WGS) entry which is preliminary data.</text>
</comment>
<evidence type="ECO:0000256" key="3">
    <source>
        <dbReference type="ARBA" id="ARBA00022723"/>
    </source>
</evidence>
<dbReference type="EMBL" id="QVLV01000004">
    <property type="protein sequence ID" value="RGE62597.1"/>
    <property type="molecule type" value="Genomic_DNA"/>
</dbReference>
<dbReference type="Gene3D" id="3.40.50.720">
    <property type="entry name" value="NAD(P)-binding Rossmann-like Domain"/>
    <property type="match status" value="1"/>
</dbReference>
<dbReference type="InterPro" id="IPR036291">
    <property type="entry name" value="NAD(P)-bd_dom_sf"/>
</dbReference>
<evidence type="ECO:0000256" key="1">
    <source>
        <dbReference type="ARBA" id="ARBA00001947"/>
    </source>
</evidence>
<evidence type="ECO:0000256" key="6">
    <source>
        <dbReference type="RuleBase" id="RU361277"/>
    </source>
</evidence>
<dbReference type="Proteomes" id="UP000260812">
    <property type="component" value="Unassembled WGS sequence"/>
</dbReference>
<dbReference type="OrthoDB" id="9777057at2"/>
<evidence type="ECO:0000313" key="10">
    <source>
        <dbReference type="Proteomes" id="UP000260812"/>
    </source>
</evidence>
<comment type="cofactor">
    <cofactor evidence="1 6">
        <name>Zn(2+)</name>
        <dbReference type="ChEBI" id="CHEBI:29105"/>
    </cofactor>
</comment>
<keyword evidence="4 6" id="KW-0862">Zinc</keyword>
<organism evidence="8 10">
    <name type="scientific">Eisenbergiella massiliensis</name>
    <dbReference type="NCBI Taxonomy" id="1720294"/>
    <lineage>
        <taxon>Bacteria</taxon>
        <taxon>Bacillati</taxon>
        <taxon>Bacillota</taxon>
        <taxon>Clostridia</taxon>
        <taxon>Lachnospirales</taxon>
        <taxon>Lachnospiraceae</taxon>
        <taxon>Eisenbergiella</taxon>
    </lineage>
</organism>
<dbReference type="InterPro" id="IPR011032">
    <property type="entry name" value="GroES-like_sf"/>
</dbReference>
<protein>
    <submittedName>
        <fullName evidence="8">NAD(P)-dependent alcohol dehydrogenase</fullName>
    </submittedName>
</protein>
<gene>
    <name evidence="9" type="ORF">DWY69_26340</name>
    <name evidence="8" type="ORF">DXC51_08390</name>
</gene>
<proteinExistence type="inferred from homology"/>
<evidence type="ECO:0000256" key="4">
    <source>
        <dbReference type="ARBA" id="ARBA00022833"/>
    </source>
</evidence>
<dbReference type="Pfam" id="PF00107">
    <property type="entry name" value="ADH_zinc_N"/>
    <property type="match status" value="1"/>
</dbReference>
<dbReference type="InterPro" id="IPR013154">
    <property type="entry name" value="ADH-like_N"/>
</dbReference>
<feature type="domain" description="Enoyl reductase (ER)" evidence="7">
    <location>
        <begin position="10"/>
        <end position="337"/>
    </location>
</feature>
<keyword evidence="3 6" id="KW-0479">Metal-binding</keyword>
<reference evidence="8 11" key="1">
    <citation type="submission" date="2018-08" db="EMBL/GenBank/DDBJ databases">
        <title>A genome reference for cultivated species of the human gut microbiota.</title>
        <authorList>
            <person name="Zou Y."/>
            <person name="Xue W."/>
            <person name="Luo G."/>
        </authorList>
    </citation>
    <scope>NUCLEOTIDE SEQUENCE [LARGE SCALE GENOMIC DNA]</scope>
    <source>
        <strain evidence="9 11">AF26-4BH</strain>
        <strain evidence="8">TF05-5AC</strain>
    </source>
</reference>
<dbReference type="InterPro" id="IPR020843">
    <property type="entry name" value="ER"/>
</dbReference>
<dbReference type="AlphaFoldDB" id="A0A3E3I821"/>
<dbReference type="EMBL" id="QVLU01000036">
    <property type="protein sequence ID" value="RGE65385.1"/>
    <property type="molecule type" value="Genomic_DNA"/>
</dbReference>
<dbReference type="GeneID" id="97986895"/>
<dbReference type="Pfam" id="PF08240">
    <property type="entry name" value="ADH_N"/>
    <property type="match status" value="1"/>
</dbReference>
<evidence type="ECO:0000313" key="8">
    <source>
        <dbReference type="EMBL" id="RGE62597.1"/>
    </source>
</evidence>
<dbReference type="PANTHER" id="PTHR43161">
    <property type="entry name" value="SORBITOL DEHYDROGENASE"/>
    <property type="match status" value="1"/>
</dbReference>
<evidence type="ECO:0000259" key="7">
    <source>
        <dbReference type="SMART" id="SM00829"/>
    </source>
</evidence>
<keyword evidence="5" id="KW-0560">Oxidoreductase</keyword>
<dbReference type="SMART" id="SM00829">
    <property type="entry name" value="PKS_ER"/>
    <property type="match status" value="1"/>
</dbReference>
<dbReference type="InterPro" id="IPR002328">
    <property type="entry name" value="ADH_Zn_CS"/>
</dbReference>
<dbReference type="Gene3D" id="3.90.180.10">
    <property type="entry name" value="Medium-chain alcohol dehydrogenases, catalytic domain"/>
    <property type="match status" value="1"/>
</dbReference>
<keyword evidence="10" id="KW-1185">Reference proteome</keyword>
<dbReference type="GO" id="GO:0008270">
    <property type="term" value="F:zinc ion binding"/>
    <property type="evidence" value="ECO:0007669"/>
    <property type="project" value="InterPro"/>
</dbReference>
<sequence>MSENRCYYLTPDHHLELRVEDVPSPGTGEVLIKIAANGICGSDLHFYKSGRLGNFVVTSPYIPGHEASGVIEALGEGAGKFKEGDQVVIEPGIPCGKCHYCKTGRYNLCPDVRFLSEPGVNGTFCDYVVVPEHFVFPVPQGLSLEAAALAEPAAVAVQAVNRGRVHPGDVGVIVGAGPIGLLTLQAFKAAGGSYAVCVDKVPERLEWAKQLGADEIFIPSEQIPALENKGDIVFETAGNNASTALLFTMARPGGRCVQVGWPGSNIVPVDVAKLMEKELDYMGVNRYANAFETALAWLKDGRIVSERMITHRFPLSRIQEGFDWALAHPNETIKVIIYND</sequence>
<accession>A0A3E3I821</accession>
<dbReference type="SUPFAM" id="SSF51735">
    <property type="entry name" value="NAD(P)-binding Rossmann-fold domains"/>
    <property type="match status" value="1"/>
</dbReference>
<dbReference type="PROSITE" id="PS00059">
    <property type="entry name" value="ADH_ZINC"/>
    <property type="match status" value="1"/>
</dbReference>
<dbReference type="Proteomes" id="UP000261166">
    <property type="component" value="Unassembled WGS sequence"/>
</dbReference>